<proteinExistence type="predicted"/>
<protein>
    <submittedName>
        <fullName evidence="1">Uncharacterized protein</fullName>
    </submittedName>
</protein>
<sequence>MPKIHKKAESNTHLQKLRDAGLTSQQISEAFGVDCSSVTNWLRGPIPCPYWTKIAAEGILRRMGGLKQSTLLIRCPREQEETISKVATGLGAVVTPIKL</sequence>
<organism evidence="1">
    <name type="scientific">marine sediment metagenome</name>
    <dbReference type="NCBI Taxonomy" id="412755"/>
    <lineage>
        <taxon>unclassified sequences</taxon>
        <taxon>metagenomes</taxon>
        <taxon>ecological metagenomes</taxon>
    </lineage>
</organism>
<evidence type="ECO:0000313" key="1">
    <source>
        <dbReference type="EMBL" id="KKK68887.1"/>
    </source>
</evidence>
<reference evidence="1" key="1">
    <citation type="journal article" date="2015" name="Nature">
        <title>Complex archaea that bridge the gap between prokaryotes and eukaryotes.</title>
        <authorList>
            <person name="Spang A."/>
            <person name="Saw J.H."/>
            <person name="Jorgensen S.L."/>
            <person name="Zaremba-Niedzwiedzka K."/>
            <person name="Martijn J."/>
            <person name="Lind A.E."/>
            <person name="van Eijk R."/>
            <person name="Schleper C."/>
            <person name="Guy L."/>
            <person name="Ettema T.J."/>
        </authorList>
    </citation>
    <scope>NUCLEOTIDE SEQUENCE</scope>
</reference>
<name>A0A0F8XIH1_9ZZZZ</name>
<dbReference type="EMBL" id="LAZR01058923">
    <property type="protein sequence ID" value="KKK68887.1"/>
    <property type="molecule type" value="Genomic_DNA"/>
</dbReference>
<comment type="caution">
    <text evidence="1">The sequence shown here is derived from an EMBL/GenBank/DDBJ whole genome shotgun (WGS) entry which is preliminary data.</text>
</comment>
<gene>
    <name evidence="1" type="ORF">LCGC14_2939540</name>
</gene>
<accession>A0A0F8XIH1</accession>
<dbReference type="AlphaFoldDB" id="A0A0F8XIH1"/>